<dbReference type="PANTHER" id="PTHR47506:SF1">
    <property type="entry name" value="HTH-TYPE TRANSCRIPTIONAL REGULATOR YJDC"/>
    <property type="match status" value="1"/>
</dbReference>
<dbReference type="Pfam" id="PF00440">
    <property type="entry name" value="TetR_N"/>
    <property type="match status" value="1"/>
</dbReference>
<dbReference type="RefSeq" id="WP_011334357.1">
    <property type="nucleotide sequence ID" value="NC_007492.2"/>
</dbReference>
<keyword evidence="1" id="KW-0805">Transcription regulation</keyword>
<protein>
    <submittedName>
        <fullName evidence="6">Putative TetR-family transcriptional regulator</fullName>
    </submittedName>
</protein>
<keyword evidence="3" id="KW-0804">Transcription</keyword>
<dbReference type="Gene3D" id="1.10.357.10">
    <property type="entry name" value="Tetracycline Repressor, domain 2"/>
    <property type="match status" value="1"/>
</dbReference>
<dbReference type="SUPFAM" id="SSF46689">
    <property type="entry name" value="Homeodomain-like"/>
    <property type="match status" value="1"/>
</dbReference>
<evidence type="ECO:0000256" key="4">
    <source>
        <dbReference type="PROSITE-ProRule" id="PRU00335"/>
    </source>
</evidence>
<dbReference type="InterPro" id="IPR036271">
    <property type="entry name" value="Tet_transcr_reg_TetR-rel_C_sf"/>
</dbReference>
<dbReference type="Pfam" id="PF16925">
    <property type="entry name" value="TetR_C_13"/>
    <property type="match status" value="1"/>
</dbReference>
<dbReference type="InterPro" id="IPR001647">
    <property type="entry name" value="HTH_TetR"/>
</dbReference>
<dbReference type="EMBL" id="CP000094">
    <property type="protein sequence ID" value="ABA74696.1"/>
    <property type="molecule type" value="Genomic_DNA"/>
</dbReference>
<evidence type="ECO:0000256" key="3">
    <source>
        <dbReference type="ARBA" id="ARBA00023163"/>
    </source>
</evidence>
<dbReference type="InterPro" id="IPR009057">
    <property type="entry name" value="Homeodomain-like_sf"/>
</dbReference>
<dbReference type="PANTHER" id="PTHR47506">
    <property type="entry name" value="TRANSCRIPTIONAL REGULATORY PROTEIN"/>
    <property type="match status" value="1"/>
</dbReference>
<dbReference type="SUPFAM" id="SSF48498">
    <property type="entry name" value="Tetracyclin repressor-like, C-terminal domain"/>
    <property type="match status" value="1"/>
</dbReference>
<evidence type="ECO:0000313" key="7">
    <source>
        <dbReference type="Proteomes" id="UP000002704"/>
    </source>
</evidence>
<gene>
    <name evidence="6" type="ordered locus">Pfl01_2955</name>
</gene>
<feature type="DNA-binding region" description="H-T-H motif" evidence="4">
    <location>
        <begin position="29"/>
        <end position="48"/>
    </location>
</feature>
<dbReference type="HOGENOM" id="CLU_069356_28_0_6"/>
<organism evidence="6 7">
    <name type="scientific">Pseudomonas fluorescens (strain Pf0-1)</name>
    <dbReference type="NCBI Taxonomy" id="205922"/>
    <lineage>
        <taxon>Bacteria</taxon>
        <taxon>Pseudomonadati</taxon>
        <taxon>Pseudomonadota</taxon>
        <taxon>Gammaproteobacteria</taxon>
        <taxon>Pseudomonadales</taxon>
        <taxon>Pseudomonadaceae</taxon>
        <taxon>Pseudomonas</taxon>
    </lineage>
</organism>
<reference evidence="6 7" key="1">
    <citation type="journal article" date="2009" name="Genome Biol.">
        <title>Genomic and genetic analyses of diversity and plant interactions of Pseudomonas fluorescens.</title>
        <authorList>
            <person name="Silby M.W."/>
            <person name="Cerdeno-Tarraga A.M."/>
            <person name="Vernikos G.S."/>
            <person name="Giddens S.R."/>
            <person name="Jackson R.W."/>
            <person name="Preston G.M."/>
            <person name="Zhang X.X."/>
            <person name="Moon C.D."/>
            <person name="Gehrig S.M."/>
            <person name="Godfrey S.A."/>
            <person name="Knight C.G."/>
            <person name="Malone J.G."/>
            <person name="Robinson Z."/>
            <person name="Spiers A.J."/>
            <person name="Harris S."/>
            <person name="Challis G.L."/>
            <person name="Yaxley A.M."/>
            <person name="Harris D."/>
            <person name="Seeger K."/>
            <person name="Murphy L."/>
            <person name="Rutter S."/>
            <person name="Squares R."/>
            <person name="Quail M.A."/>
            <person name="Saunders E."/>
            <person name="Mavromatis K."/>
            <person name="Brettin T.S."/>
            <person name="Bentley S.D."/>
            <person name="Hothersall J."/>
            <person name="Stephens E."/>
            <person name="Thomas C.M."/>
            <person name="Parkhill J."/>
            <person name="Levy S.B."/>
            <person name="Rainey P.B."/>
            <person name="Thomson N.R."/>
        </authorList>
    </citation>
    <scope>NUCLEOTIDE SEQUENCE [LARGE SCALE GENOMIC DNA]</scope>
    <source>
        <strain evidence="6 7">Pf0-1</strain>
    </source>
</reference>
<dbReference type="Gene3D" id="1.10.10.60">
    <property type="entry name" value="Homeodomain-like"/>
    <property type="match status" value="1"/>
</dbReference>
<dbReference type="AlphaFoldDB" id="Q3KC09"/>
<sequence>MSRPQTFNTQEALHKAMVVFWRKGYEATSIIDLLGATGLSKSSLYATFGGKRELFIMAFDAYRRERAKDMHRALQDGPARLSIESFFRSLFADLNDPSESHGCMSINQAVEMAAHDLDVRQRVMEDFRLIEEALERAIERGQQDGSLGSNRNARELARLLVLAFPGLQVMARAGYTKQDLESALHLLLSNLDL</sequence>
<dbReference type="InterPro" id="IPR011075">
    <property type="entry name" value="TetR_C"/>
</dbReference>
<dbReference type="eggNOG" id="COG1309">
    <property type="taxonomic scope" value="Bacteria"/>
</dbReference>
<proteinExistence type="predicted"/>
<feature type="domain" description="HTH tetR-type" evidence="5">
    <location>
        <begin position="6"/>
        <end position="66"/>
    </location>
</feature>
<evidence type="ECO:0000256" key="1">
    <source>
        <dbReference type="ARBA" id="ARBA00023015"/>
    </source>
</evidence>
<dbReference type="GO" id="GO:0003677">
    <property type="term" value="F:DNA binding"/>
    <property type="evidence" value="ECO:0007669"/>
    <property type="project" value="UniProtKB-UniRule"/>
</dbReference>
<name>Q3KC09_PSEPF</name>
<evidence type="ECO:0000256" key="2">
    <source>
        <dbReference type="ARBA" id="ARBA00023125"/>
    </source>
</evidence>
<accession>Q3KC09</accession>
<evidence type="ECO:0000313" key="6">
    <source>
        <dbReference type="EMBL" id="ABA74696.1"/>
    </source>
</evidence>
<dbReference type="KEGG" id="pfo:Pfl01_2955"/>
<dbReference type="Proteomes" id="UP000002704">
    <property type="component" value="Chromosome"/>
</dbReference>
<evidence type="ECO:0000259" key="5">
    <source>
        <dbReference type="PROSITE" id="PS50977"/>
    </source>
</evidence>
<keyword evidence="2 4" id="KW-0238">DNA-binding</keyword>
<dbReference type="PROSITE" id="PS50977">
    <property type="entry name" value="HTH_TETR_2"/>
    <property type="match status" value="1"/>
</dbReference>